<organism evidence="1 2">
    <name type="scientific">Klebsiella pneumoniae</name>
    <dbReference type="NCBI Taxonomy" id="573"/>
    <lineage>
        <taxon>Bacteria</taxon>
        <taxon>Pseudomonadati</taxon>
        <taxon>Pseudomonadota</taxon>
        <taxon>Gammaproteobacteria</taxon>
        <taxon>Enterobacterales</taxon>
        <taxon>Enterobacteriaceae</taxon>
        <taxon>Klebsiella/Raoultella group</taxon>
        <taxon>Klebsiella</taxon>
        <taxon>Klebsiella pneumoniae complex</taxon>
    </lineage>
</organism>
<dbReference type="Proteomes" id="UP000272440">
    <property type="component" value="Unassembled WGS sequence"/>
</dbReference>
<comment type="caution">
    <text evidence="1">The sequence shown here is derived from an EMBL/GenBank/DDBJ whole genome shotgun (WGS) entry which is preliminary data.</text>
</comment>
<dbReference type="AlphaFoldDB" id="A0A0S3FLA8"/>
<reference evidence="1 2" key="1">
    <citation type="journal article" date="2019" name="Antimicrob. Agents Chemother.">
        <title>Applying Rapid Whole Genome Sequencing to Predict Phenotypic Antimicrobial Susceptibility Testing Results Among Carbapenem-Resistant Klebsiella pneumoniae Clinical Isolates.</title>
        <authorList>
            <person name="Tamma P.D."/>
            <person name="Fan Y."/>
            <person name="Bergman Y."/>
            <person name="Pertea G."/>
            <person name="Kazmi A."/>
            <person name="Lewis S."/>
            <person name="Carroll K.C."/>
            <person name="Schatz M.C."/>
            <person name="Timp W."/>
            <person name="Simner P.J."/>
        </authorList>
    </citation>
    <scope>NUCLEOTIDE SEQUENCE [LARGE SCALE GENOMIC DNA]</scope>
    <source>
        <strain evidence="1 2">KLPN_33</strain>
    </source>
</reference>
<dbReference type="EMBL" id="RCZY01000004">
    <property type="protein sequence ID" value="RRE42940.1"/>
    <property type="molecule type" value="Genomic_DNA"/>
</dbReference>
<protein>
    <submittedName>
        <fullName evidence="1">Uncharacterized protein</fullName>
    </submittedName>
</protein>
<accession>A0A0S3FLA8</accession>
<evidence type="ECO:0000313" key="1">
    <source>
        <dbReference type="EMBL" id="RRE42940.1"/>
    </source>
</evidence>
<proteinExistence type="predicted"/>
<name>A0A0S3FLA8_KLEPN</name>
<gene>
    <name evidence="1" type="ORF">EAO28_30060</name>
</gene>
<evidence type="ECO:0000313" key="2">
    <source>
        <dbReference type="Proteomes" id="UP000272440"/>
    </source>
</evidence>
<sequence>MNNTLQLFWSSGLHIARIFNILHKKNTQLTQLKEELSKNQIAGQFLDVFPLFHPYRSIQFVNQHFILS</sequence>